<feature type="region of interest" description="Disordered" evidence="1">
    <location>
        <begin position="132"/>
        <end position="322"/>
    </location>
</feature>
<keyword evidence="2" id="KW-0732">Signal</keyword>
<comment type="caution">
    <text evidence="3">The sequence shown here is derived from an EMBL/GenBank/DDBJ whole genome shotgun (WGS) entry which is preliminary data.</text>
</comment>
<accession>A0A4R8R1I5</accession>
<evidence type="ECO:0000256" key="2">
    <source>
        <dbReference type="SAM" id="SignalP"/>
    </source>
</evidence>
<protein>
    <submittedName>
        <fullName evidence="3">Uncharacterized protein</fullName>
    </submittedName>
</protein>
<dbReference type="EMBL" id="RYZW01000098">
    <property type="protein sequence ID" value="TDZ48328.1"/>
    <property type="molecule type" value="Genomic_DNA"/>
</dbReference>
<name>A0A4R8R1I5_COLTR</name>
<keyword evidence="4" id="KW-1185">Reference proteome</keyword>
<feature type="chain" id="PRO_5021014189" evidence="2">
    <location>
        <begin position="21"/>
        <end position="322"/>
    </location>
</feature>
<proteinExistence type="predicted"/>
<reference evidence="3 4" key="1">
    <citation type="submission" date="2018-12" db="EMBL/GenBank/DDBJ databases">
        <title>Genome sequence and assembly of Colletotrichum trifolii.</title>
        <authorList>
            <person name="Gan P."/>
            <person name="Shirasu K."/>
        </authorList>
    </citation>
    <scope>NUCLEOTIDE SEQUENCE [LARGE SCALE GENOMIC DNA]</scope>
    <source>
        <strain evidence="3 4">543-2</strain>
    </source>
</reference>
<evidence type="ECO:0000313" key="3">
    <source>
        <dbReference type="EMBL" id="TDZ48328.1"/>
    </source>
</evidence>
<gene>
    <name evidence="3" type="ORF">CTRI78_v008265</name>
</gene>
<feature type="compositionally biased region" description="Low complexity" evidence="1">
    <location>
        <begin position="156"/>
        <end position="178"/>
    </location>
</feature>
<feature type="region of interest" description="Disordered" evidence="1">
    <location>
        <begin position="74"/>
        <end position="96"/>
    </location>
</feature>
<evidence type="ECO:0000256" key="1">
    <source>
        <dbReference type="SAM" id="MobiDB-lite"/>
    </source>
</evidence>
<organism evidence="3 4">
    <name type="scientific">Colletotrichum trifolii</name>
    <dbReference type="NCBI Taxonomy" id="5466"/>
    <lineage>
        <taxon>Eukaryota</taxon>
        <taxon>Fungi</taxon>
        <taxon>Dikarya</taxon>
        <taxon>Ascomycota</taxon>
        <taxon>Pezizomycotina</taxon>
        <taxon>Sordariomycetes</taxon>
        <taxon>Hypocreomycetidae</taxon>
        <taxon>Glomerellales</taxon>
        <taxon>Glomerellaceae</taxon>
        <taxon>Colletotrichum</taxon>
        <taxon>Colletotrichum orbiculare species complex</taxon>
    </lineage>
</organism>
<evidence type="ECO:0000313" key="4">
    <source>
        <dbReference type="Proteomes" id="UP000295703"/>
    </source>
</evidence>
<sequence length="322" mass="30561">MRWSALVAVAILALGEGGLCDRQGGQSQLFSGSVAGRAAALMKPEAHKPKVAKRQISFEGGGITIGGPGGFQLGGKGKGKGKGEGGAVGNQTTGGGGLSVGGIQLGGNKPAGGTGNGALDAFLNAANGAKKNGTANAGKEKGQKGGKKGQGGPGANPGEAAKAELGLGANPGEAAKQQEAAKEAERQGKGKGTGAGTEAGKPAGEGQKGGEAKPGQPKAVEESEQFKGNAGITIGADGQVQNVGGNLGITKGSDGSTSVGGKSGINIGPGGDKKKGKGKGNGGQQPAAPPPATEGTKPGAEQPVTPPPATGGAPPAAPATER</sequence>
<dbReference type="STRING" id="5466.A0A4R8R1I5"/>
<dbReference type="Proteomes" id="UP000295703">
    <property type="component" value="Unassembled WGS sequence"/>
</dbReference>
<feature type="compositionally biased region" description="Gly residues" evidence="1">
    <location>
        <begin position="261"/>
        <end position="270"/>
    </location>
</feature>
<feature type="compositionally biased region" description="Basic and acidic residues" evidence="1">
    <location>
        <begin position="179"/>
        <end position="188"/>
    </location>
</feature>
<dbReference type="AlphaFoldDB" id="A0A4R8R1I5"/>
<feature type="compositionally biased region" description="Gly residues" evidence="1">
    <location>
        <begin position="84"/>
        <end position="96"/>
    </location>
</feature>
<feature type="signal peptide" evidence="2">
    <location>
        <begin position="1"/>
        <end position="20"/>
    </location>
</feature>